<proteinExistence type="inferred from homology"/>
<evidence type="ECO:0000256" key="2">
    <source>
        <dbReference type="ARBA" id="ARBA00022763"/>
    </source>
</evidence>
<dbReference type="PANTHER" id="PTHR47962:SF3">
    <property type="entry name" value="LARGE ATP-DEPENDENT HELICASE-RELATED PROTEIN"/>
    <property type="match status" value="1"/>
</dbReference>
<evidence type="ECO:0000256" key="7">
    <source>
        <dbReference type="ARBA" id="ARBA00023204"/>
    </source>
</evidence>
<sequence>MSLRELRPFFDAKGWKPFPFQKQTWRAHAEGKSGLVHAPTGLGKTLAVWLGPVAEARKNFPEKSVGCGVLWLTPLRALAQDTLRAMREPLEILAPELQVEARTGDTPSALRARLRKKLPFGLVTTPESLSLMLTHGDTRDRLANLTTVIVDEWHELLGTKRGVQTELCLARLRAWFPGLRIWGLSATLGNLDEARDVLLGNASDHAVTISADLKKQIEIETLIPREIERFPWAGHIGTRLATQVVRELEKARTTLLFTNTRSQTEIWFQALLELKPDWADQLAMHHGSLDRAERERVENGLRDGTLRCVVCTASLDLGVDFSPVDQVMQVGSPKGIARLLQRAGRSGHQPGKTSRILGVPTHAMELVEFAAARDAAKARHIETRVPLRKPLDVLVQHLVTCAIGEPFAADEMRREIQSSHAYQDLTDAEWEWCLGFISTGGKALTAYDRYRKARLLDGRYVVDGKQLIQQHRLSIGTISADSHMTVRLANGKTLGTVEEGFVDRLKPGSQFVFAGRRLVLVRIHQRIATVKMATKQAKGVVAIWGGNKMPLSNELAHAMAARLRGEGGRSVEMGAVEPILDIQRRWSSLPDDRILLIEHAHSRDGEHLFFYPMAGRLVHEGLGALIAWRMNLTDSISVTQNDYGFCLSARRGLHLDEKIIRELLRTEYLLDDLISCMNTAEMARRQFREIARVAGLILQTPPGRPNRSQRELQSSSRLLFEVFERYDPENLLLEQSRREILEKQLEFTRLARSLEDLQQRPIHLVELDHLSPLAFPLWAESFSATMSPADAATRLEAMIDELNRAAAK</sequence>
<dbReference type="PROSITE" id="PS51194">
    <property type="entry name" value="HELICASE_CTER"/>
    <property type="match status" value="1"/>
</dbReference>
<dbReference type="InterPro" id="IPR001650">
    <property type="entry name" value="Helicase_C-like"/>
</dbReference>
<evidence type="ECO:0000256" key="1">
    <source>
        <dbReference type="ARBA" id="ARBA00022741"/>
    </source>
</evidence>
<dbReference type="EMBL" id="JAENIJ010000029">
    <property type="protein sequence ID" value="MBK1883876.1"/>
    <property type="molecule type" value="Genomic_DNA"/>
</dbReference>
<dbReference type="GO" id="GO:0005524">
    <property type="term" value="F:ATP binding"/>
    <property type="evidence" value="ECO:0007669"/>
    <property type="project" value="UniProtKB-KW"/>
</dbReference>
<reference evidence="12" key="1">
    <citation type="submission" date="2021-01" db="EMBL/GenBank/DDBJ databases">
        <title>Modified the classification status of verrucomicrobia.</title>
        <authorList>
            <person name="Feng X."/>
        </authorList>
    </citation>
    <scope>NUCLEOTIDE SEQUENCE</scope>
    <source>
        <strain evidence="12">KCTC 22041</strain>
    </source>
</reference>
<dbReference type="Pfam" id="PF00271">
    <property type="entry name" value="Helicase_C"/>
    <property type="match status" value="1"/>
</dbReference>
<dbReference type="GO" id="GO:0006281">
    <property type="term" value="P:DNA repair"/>
    <property type="evidence" value="ECO:0007669"/>
    <property type="project" value="UniProtKB-KW"/>
</dbReference>
<dbReference type="InterPro" id="IPR026362">
    <property type="entry name" value="DEXH_lig_assoc"/>
</dbReference>
<evidence type="ECO:0000256" key="4">
    <source>
        <dbReference type="ARBA" id="ARBA00022806"/>
    </source>
</evidence>
<keyword evidence="12" id="KW-0436">Ligase</keyword>
<dbReference type="InterPro" id="IPR014001">
    <property type="entry name" value="Helicase_ATP-bd"/>
</dbReference>
<protein>
    <submittedName>
        <fullName evidence="12">Ligase-associated DNA damage response DEXH box helicase</fullName>
    </submittedName>
</protein>
<dbReference type="InterPro" id="IPR013701">
    <property type="entry name" value="Lhr-like_DEAD/DEAH_assoc"/>
</dbReference>
<dbReference type="Proteomes" id="UP000603141">
    <property type="component" value="Unassembled WGS sequence"/>
</dbReference>
<dbReference type="GO" id="GO:0016887">
    <property type="term" value="F:ATP hydrolysis activity"/>
    <property type="evidence" value="ECO:0007669"/>
    <property type="project" value="TreeGrafter"/>
</dbReference>
<keyword evidence="13" id="KW-1185">Reference proteome</keyword>
<dbReference type="InterPro" id="IPR052511">
    <property type="entry name" value="ATP-dep_Helicase"/>
</dbReference>
<keyword evidence="8" id="KW-0413">Isomerase</keyword>
<dbReference type="PANTHER" id="PTHR47962">
    <property type="entry name" value="ATP-DEPENDENT HELICASE LHR-RELATED-RELATED"/>
    <property type="match status" value="1"/>
</dbReference>
<evidence type="ECO:0000259" key="10">
    <source>
        <dbReference type="PROSITE" id="PS51192"/>
    </source>
</evidence>
<keyword evidence="2" id="KW-0227">DNA damage</keyword>
<dbReference type="Pfam" id="PF19306">
    <property type="entry name" value="WHD_Lhr"/>
    <property type="match status" value="1"/>
</dbReference>
<dbReference type="InterPro" id="IPR027417">
    <property type="entry name" value="P-loop_NTPase"/>
</dbReference>
<comment type="similarity">
    <text evidence="9">Belongs to the Lhr helicase family. Lhr-Core subfamily.</text>
</comment>
<keyword evidence="3" id="KW-0378">Hydrolase</keyword>
<keyword evidence="5" id="KW-0067">ATP-binding</keyword>
<dbReference type="AlphaFoldDB" id="A0A934SAG9"/>
<dbReference type="RefSeq" id="WP_200272475.1">
    <property type="nucleotide sequence ID" value="NZ_JAENIJ010000029.1"/>
</dbReference>
<keyword evidence="1" id="KW-0547">Nucleotide-binding</keyword>
<keyword evidence="6" id="KW-0238">DNA-binding</keyword>
<comment type="caution">
    <text evidence="12">The sequence shown here is derived from an EMBL/GenBank/DDBJ whole genome shotgun (WGS) entry which is preliminary data.</text>
</comment>
<dbReference type="GO" id="GO:0003677">
    <property type="term" value="F:DNA binding"/>
    <property type="evidence" value="ECO:0007669"/>
    <property type="project" value="UniProtKB-KW"/>
</dbReference>
<dbReference type="CDD" id="cd18796">
    <property type="entry name" value="SF2_C_LHR"/>
    <property type="match status" value="1"/>
</dbReference>
<dbReference type="PROSITE" id="PS51192">
    <property type="entry name" value="HELICASE_ATP_BIND_1"/>
    <property type="match status" value="1"/>
</dbReference>
<dbReference type="SMART" id="SM00487">
    <property type="entry name" value="DEXDc"/>
    <property type="match status" value="1"/>
</dbReference>
<dbReference type="Gene3D" id="3.40.50.300">
    <property type="entry name" value="P-loop containing nucleotide triphosphate hydrolases"/>
    <property type="match status" value="2"/>
</dbReference>
<evidence type="ECO:0000256" key="8">
    <source>
        <dbReference type="ARBA" id="ARBA00023235"/>
    </source>
</evidence>
<dbReference type="InterPro" id="IPR045628">
    <property type="entry name" value="Lhr_WH_dom"/>
</dbReference>
<dbReference type="SUPFAM" id="SSF52540">
    <property type="entry name" value="P-loop containing nucleoside triphosphate hydrolases"/>
    <property type="match status" value="1"/>
</dbReference>
<name>A0A934SAG9_9BACT</name>
<dbReference type="Pfam" id="PF00270">
    <property type="entry name" value="DEAD"/>
    <property type="match status" value="1"/>
</dbReference>
<dbReference type="GO" id="GO:0016874">
    <property type="term" value="F:ligase activity"/>
    <property type="evidence" value="ECO:0007669"/>
    <property type="project" value="UniProtKB-KW"/>
</dbReference>
<feature type="domain" description="Helicase ATP-binding" evidence="10">
    <location>
        <begin position="25"/>
        <end position="206"/>
    </location>
</feature>
<evidence type="ECO:0000256" key="9">
    <source>
        <dbReference type="ARBA" id="ARBA00093467"/>
    </source>
</evidence>
<dbReference type="InterPro" id="IPR017170">
    <property type="entry name" value="Lhr-like"/>
</dbReference>
<gene>
    <name evidence="12" type="ORF">JIN85_15770</name>
</gene>
<dbReference type="SMART" id="SM00490">
    <property type="entry name" value="HELICc"/>
    <property type="match status" value="1"/>
</dbReference>
<evidence type="ECO:0000256" key="5">
    <source>
        <dbReference type="ARBA" id="ARBA00022840"/>
    </source>
</evidence>
<dbReference type="InterPro" id="IPR011545">
    <property type="entry name" value="DEAD/DEAH_box_helicase_dom"/>
</dbReference>
<dbReference type="Pfam" id="PF08494">
    <property type="entry name" value="DEAD_assoc"/>
    <property type="match status" value="1"/>
</dbReference>
<dbReference type="NCBIfam" id="TIGR04121">
    <property type="entry name" value="DEXH_lig_assoc"/>
    <property type="match status" value="1"/>
</dbReference>
<evidence type="ECO:0000259" key="11">
    <source>
        <dbReference type="PROSITE" id="PS51194"/>
    </source>
</evidence>
<evidence type="ECO:0000256" key="3">
    <source>
        <dbReference type="ARBA" id="ARBA00022801"/>
    </source>
</evidence>
<keyword evidence="7" id="KW-0234">DNA repair</keyword>
<evidence type="ECO:0000256" key="6">
    <source>
        <dbReference type="ARBA" id="ARBA00023125"/>
    </source>
</evidence>
<keyword evidence="4" id="KW-0347">Helicase</keyword>
<dbReference type="PIRSF" id="PIRSF037307">
    <property type="entry name" value="Lhr-like_helic_prd"/>
    <property type="match status" value="1"/>
</dbReference>
<accession>A0A934SAG9</accession>
<dbReference type="GO" id="GO:0004386">
    <property type="term" value="F:helicase activity"/>
    <property type="evidence" value="ECO:0007669"/>
    <property type="project" value="UniProtKB-KW"/>
</dbReference>
<evidence type="ECO:0000313" key="13">
    <source>
        <dbReference type="Proteomes" id="UP000603141"/>
    </source>
</evidence>
<feature type="domain" description="Helicase C-terminal" evidence="11">
    <location>
        <begin position="243"/>
        <end position="402"/>
    </location>
</feature>
<evidence type="ECO:0000313" key="12">
    <source>
        <dbReference type="EMBL" id="MBK1883876.1"/>
    </source>
</evidence>
<organism evidence="12 13">
    <name type="scientific">Luteolibacter pohnpeiensis</name>
    <dbReference type="NCBI Taxonomy" id="454153"/>
    <lineage>
        <taxon>Bacteria</taxon>
        <taxon>Pseudomonadati</taxon>
        <taxon>Verrucomicrobiota</taxon>
        <taxon>Verrucomicrobiia</taxon>
        <taxon>Verrucomicrobiales</taxon>
        <taxon>Verrucomicrobiaceae</taxon>
        <taxon>Luteolibacter</taxon>
    </lineage>
</organism>